<gene>
    <name evidence="1" type="ORF">ORQ98_02130</name>
</gene>
<comment type="caution">
    <text evidence="1">The sequence shown here is derived from an EMBL/GenBank/DDBJ whole genome shotgun (WGS) entry which is preliminary data.</text>
</comment>
<protein>
    <recommendedName>
        <fullName evidence="3">Glutaredoxin</fullName>
    </recommendedName>
</protein>
<keyword evidence="2" id="KW-1185">Reference proteome</keyword>
<dbReference type="EMBL" id="JAPMOU010000002">
    <property type="protein sequence ID" value="MDE1460757.1"/>
    <property type="molecule type" value="Genomic_DNA"/>
</dbReference>
<reference evidence="1 2" key="1">
    <citation type="submission" date="2022-11" db="EMBL/GenBank/DDBJ databases">
        <title>Spartinivicinus poritis sp. nov., isolated from scleractinian coral Porites lutea.</title>
        <authorList>
            <person name="Zhang G."/>
            <person name="Cai L."/>
            <person name="Wei Q."/>
        </authorList>
    </citation>
    <scope>NUCLEOTIDE SEQUENCE [LARGE SCALE GENOMIC DNA]</scope>
    <source>
        <strain evidence="1 2">A2-2</strain>
    </source>
</reference>
<evidence type="ECO:0008006" key="3">
    <source>
        <dbReference type="Google" id="ProtNLM"/>
    </source>
</evidence>
<proteinExistence type="predicted"/>
<evidence type="ECO:0000313" key="1">
    <source>
        <dbReference type="EMBL" id="MDE1460757.1"/>
    </source>
</evidence>
<name>A0ABT5U372_9GAMM</name>
<accession>A0ABT5U372</accession>
<sequence length="94" mass="10608">MTVKITLVKKVLADGSPCKKCADVLHRLEKSGHIKHIERIVEAHENDPNSEGMQLAQSLQVDKAPFFIVDHSDGQQVVYTVYFKLVQEVLKHLS</sequence>
<organism evidence="1 2">
    <name type="scientific">Spartinivicinus poritis</name>
    <dbReference type="NCBI Taxonomy" id="2994640"/>
    <lineage>
        <taxon>Bacteria</taxon>
        <taxon>Pseudomonadati</taxon>
        <taxon>Pseudomonadota</taxon>
        <taxon>Gammaproteobacteria</taxon>
        <taxon>Oceanospirillales</taxon>
        <taxon>Zooshikellaceae</taxon>
        <taxon>Spartinivicinus</taxon>
    </lineage>
</organism>
<evidence type="ECO:0000313" key="2">
    <source>
        <dbReference type="Proteomes" id="UP001528823"/>
    </source>
</evidence>
<dbReference type="RefSeq" id="WP_274687128.1">
    <property type="nucleotide sequence ID" value="NZ_JAPMOU010000002.1"/>
</dbReference>
<dbReference type="Proteomes" id="UP001528823">
    <property type="component" value="Unassembled WGS sequence"/>
</dbReference>